<evidence type="ECO:0000313" key="1">
    <source>
        <dbReference type="EMBL" id="PRY76956.1"/>
    </source>
</evidence>
<dbReference type="EMBL" id="PVTP01000007">
    <property type="protein sequence ID" value="PRY76956.1"/>
    <property type="molecule type" value="Genomic_DNA"/>
</dbReference>
<accession>A0A2T0VXZ5</accession>
<reference evidence="1 2" key="1">
    <citation type="submission" date="2018-03" db="EMBL/GenBank/DDBJ databases">
        <title>Genomic Encyclopedia of Archaeal and Bacterial Type Strains, Phase II (KMG-II): from individual species to whole genera.</title>
        <authorList>
            <person name="Goeker M."/>
        </authorList>
    </citation>
    <scope>NUCLEOTIDE SEQUENCE [LARGE SCALE GENOMIC DNA]</scope>
    <source>
        <strain evidence="1 2">DSM 101533</strain>
    </source>
</reference>
<name>A0A2T0VXZ5_9RHOB</name>
<dbReference type="Proteomes" id="UP000238007">
    <property type="component" value="Unassembled WGS sequence"/>
</dbReference>
<gene>
    <name evidence="1" type="ORF">CLV80_107133</name>
</gene>
<evidence type="ECO:0000313" key="2">
    <source>
        <dbReference type="Proteomes" id="UP000238007"/>
    </source>
</evidence>
<dbReference type="Gene3D" id="3.40.50.300">
    <property type="entry name" value="P-loop containing nucleotide triphosphate hydrolases"/>
    <property type="match status" value="1"/>
</dbReference>
<sequence>MFVHYFATIGCNLVDTKSHLRADPELFAIGQKEMNVQSSSVMAPPAPRSLDGMLLPMSMMRDILLKTMFRMNLDQVSLLSRAICLPVPVTQELVDMARGQLLLEATGTLNANSGNEMGYQLTDAGRARALDALSQSEYYGAMPVPLDIYREQIQRQSIRNIQITRDQLSTAMGHLVLPPDLLSNLGPAVSAGRSILMYGPPGNGKSSISNGIRDALGDKIYVPRAIEYSGQVITVYDPIVHSAAEDDIDDPNSLRRTSGRFDTRYVRCERPTVITGGELSLSMLDLVYNPTARTYQAPLQLKSTGGIFIVDDLGRQAEPPQTLVNRWIVPLEENKDILALQSGEKFEVPFDTLVIFSTNFHPNAIFDKAALRRIFYKIKIDGPHQEDFLKIFAMVARKRKMPLDEDTLVHLLNVRYPEIDNLYANYQPIFLIDQMISICEFEGIPNQMTPELIDRAWANMFVKEEDIVH</sequence>
<dbReference type="AlphaFoldDB" id="A0A2T0VXZ5"/>
<protein>
    <recommendedName>
        <fullName evidence="3">ATPase</fullName>
    </recommendedName>
</protein>
<proteinExistence type="predicted"/>
<dbReference type="SUPFAM" id="SSF52540">
    <property type="entry name" value="P-loop containing nucleoside triphosphate hydrolases"/>
    <property type="match status" value="1"/>
</dbReference>
<evidence type="ECO:0008006" key="3">
    <source>
        <dbReference type="Google" id="ProtNLM"/>
    </source>
</evidence>
<comment type="caution">
    <text evidence="1">The sequence shown here is derived from an EMBL/GenBank/DDBJ whole genome shotgun (WGS) entry which is preliminary data.</text>
</comment>
<organism evidence="1 2">
    <name type="scientific">Yoonia maritima</name>
    <dbReference type="NCBI Taxonomy" id="1435347"/>
    <lineage>
        <taxon>Bacteria</taxon>
        <taxon>Pseudomonadati</taxon>
        <taxon>Pseudomonadota</taxon>
        <taxon>Alphaproteobacteria</taxon>
        <taxon>Rhodobacterales</taxon>
        <taxon>Paracoccaceae</taxon>
        <taxon>Yoonia</taxon>
    </lineage>
</organism>
<dbReference type="InterPro" id="IPR027417">
    <property type="entry name" value="P-loop_NTPase"/>
</dbReference>
<keyword evidence="2" id="KW-1185">Reference proteome</keyword>